<evidence type="ECO:0000256" key="1">
    <source>
        <dbReference type="SAM" id="SignalP"/>
    </source>
</evidence>
<sequence>MGQQLAPSLAIALMSRVKASVLGLQPLLYCRYIDDCYVVFSTQEEMDKCSELLNEQSKYIKFTQEKPKDDWLPLPESVAIIEIPPNTLCRQLVRNGLYDRLCETQNCVSPLMAGR</sequence>
<dbReference type="PANTHER" id="PTHR21301">
    <property type="entry name" value="REVERSE TRANSCRIPTASE"/>
    <property type="match status" value="1"/>
</dbReference>
<name>A0A0K0DA84_ANGCA</name>
<evidence type="ECO:0000313" key="2">
    <source>
        <dbReference type="Proteomes" id="UP000035642"/>
    </source>
</evidence>
<feature type="chain" id="PRO_5005326495" evidence="1">
    <location>
        <begin position="20"/>
        <end position="115"/>
    </location>
</feature>
<keyword evidence="2" id="KW-1185">Reference proteome</keyword>
<reference evidence="3" key="2">
    <citation type="submission" date="2017-02" db="UniProtKB">
        <authorList>
            <consortium name="WormBaseParasite"/>
        </authorList>
    </citation>
    <scope>IDENTIFICATION</scope>
</reference>
<dbReference type="AlphaFoldDB" id="A0A0K0DA84"/>
<dbReference type="Proteomes" id="UP000035642">
    <property type="component" value="Unassembled WGS sequence"/>
</dbReference>
<evidence type="ECO:0000313" key="3">
    <source>
        <dbReference type="WBParaSite" id="ACAC_0000714401-mRNA-1"/>
    </source>
</evidence>
<accession>A0A0K0DA84</accession>
<proteinExistence type="predicted"/>
<reference evidence="2" key="1">
    <citation type="submission" date="2012-09" db="EMBL/GenBank/DDBJ databases">
        <authorList>
            <person name="Martin A.A."/>
        </authorList>
    </citation>
    <scope>NUCLEOTIDE SEQUENCE</scope>
</reference>
<organism evidence="2 3">
    <name type="scientific">Angiostrongylus cantonensis</name>
    <name type="common">Rat lungworm</name>
    <dbReference type="NCBI Taxonomy" id="6313"/>
    <lineage>
        <taxon>Eukaryota</taxon>
        <taxon>Metazoa</taxon>
        <taxon>Ecdysozoa</taxon>
        <taxon>Nematoda</taxon>
        <taxon>Chromadorea</taxon>
        <taxon>Rhabditida</taxon>
        <taxon>Rhabditina</taxon>
        <taxon>Rhabditomorpha</taxon>
        <taxon>Strongyloidea</taxon>
        <taxon>Metastrongylidae</taxon>
        <taxon>Angiostrongylus</taxon>
    </lineage>
</organism>
<dbReference type="PANTHER" id="PTHR21301:SF10">
    <property type="entry name" value="REVERSE TRANSCRIPTASE DOMAIN-CONTAINING PROTEIN"/>
    <property type="match status" value="1"/>
</dbReference>
<dbReference type="STRING" id="6313.A0A0K0DA84"/>
<keyword evidence="1" id="KW-0732">Signal</keyword>
<protein>
    <submittedName>
        <fullName evidence="3">Reverse transcriptase domain-containing protein</fullName>
    </submittedName>
</protein>
<dbReference type="WBParaSite" id="ACAC_0000714401-mRNA-1">
    <property type="protein sequence ID" value="ACAC_0000714401-mRNA-1"/>
    <property type="gene ID" value="ACAC_0000714401"/>
</dbReference>
<feature type="signal peptide" evidence="1">
    <location>
        <begin position="1"/>
        <end position="19"/>
    </location>
</feature>